<protein>
    <submittedName>
        <fullName evidence="2">Uncharacterized protein</fullName>
    </submittedName>
</protein>
<feature type="region of interest" description="Disordered" evidence="1">
    <location>
        <begin position="26"/>
        <end position="50"/>
    </location>
</feature>
<evidence type="ECO:0000256" key="1">
    <source>
        <dbReference type="SAM" id="MobiDB-lite"/>
    </source>
</evidence>
<dbReference type="EMBL" id="JACCHP010000027">
    <property type="protein sequence ID" value="MBH5402359.1"/>
    <property type="molecule type" value="Genomic_DNA"/>
</dbReference>
<dbReference type="Proteomes" id="UP000807370">
    <property type="component" value="Unassembled WGS sequence"/>
</dbReference>
<proteinExistence type="predicted"/>
<evidence type="ECO:0000313" key="3">
    <source>
        <dbReference type="Proteomes" id="UP000807370"/>
    </source>
</evidence>
<gene>
    <name evidence="2" type="ORF">HZZ13_31890</name>
</gene>
<keyword evidence="3" id="KW-1185">Reference proteome</keyword>
<evidence type="ECO:0000313" key="2">
    <source>
        <dbReference type="EMBL" id="MBH5402359.1"/>
    </source>
</evidence>
<dbReference type="RefSeq" id="WP_197963417.1">
    <property type="nucleotide sequence ID" value="NZ_JACCHP010000027.1"/>
</dbReference>
<sequence length="58" mass="6151">MIGTTCMLLCGFLRVHFAQQTAGAVGSRPSLRPLDQEGGVTKQSSGNTSREIARACLQ</sequence>
<accession>A0ABS0PYR4</accession>
<feature type="compositionally biased region" description="Polar residues" evidence="1">
    <location>
        <begin position="41"/>
        <end position="50"/>
    </location>
</feature>
<reference evidence="2 3" key="1">
    <citation type="submission" date="2020-07" db="EMBL/GenBank/DDBJ databases">
        <title>Bradyrhizobium diversity isolated from nodules of indigenous legumes of Western Australia.</title>
        <authorList>
            <person name="Klepa M.S."/>
        </authorList>
    </citation>
    <scope>NUCLEOTIDE SEQUENCE [LARGE SCALE GENOMIC DNA]</scope>
    <source>
        <strain evidence="2 3">CNPSo 4010</strain>
    </source>
</reference>
<comment type="caution">
    <text evidence="2">The sequence shown here is derived from an EMBL/GenBank/DDBJ whole genome shotgun (WGS) entry which is preliminary data.</text>
</comment>
<name>A0ABS0PYR4_9BRAD</name>
<organism evidence="2 3">
    <name type="scientific">Bradyrhizobium agreste</name>
    <dbReference type="NCBI Taxonomy" id="2751811"/>
    <lineage>
        <taxon>Bacteria</taxon>
        <taxon>Pseudomonadati</taxon>
        <taxon>Pseudomonadota</taxon>
        <taxon>Alphaproteobacteria</taxon>
        <taxon>Hyphomicrobiales</taxon>
        <taxon>Nitrobacteraceae</taxon>
        <taxon>Bradyrhizobium</taxon>
    </lineage>
</organism>